<dbReference type="Gene3D" id="3.90.1150.10">
    <property type="entry name" value="Aspartate Aminotransferase, domain 1"/>
    <property type="match status" value="1"/>
</dbReference>
<comment type="similarity">
    <text evidence="2 6">Belongs to the class-I pyridoxal-phosphate-dependent aminotransferase family.</text>
</comment>
<protein>
    <recommendedName>
        <fullName evidence="6">Aminotransferase</fullName>
        <ecNumber evidence="6">2.6.1.-</ecNumber>
    </recommendedName>
</protein>
<evidence type="ECO:0000256" key="5">
    <source>
        <dbReference type="ARBA" id="ARBA00022898"/>
    </source>
</evidence>
<dbReference type="InterPro" id="IPR004838">
    <property type="entry name" value="NHTrfase_class1_PyrdxlP-BS"/>
</dbReference>
<dbReference type="Proteomes" id="UP001228113">
    <property type="component" value="Chromosome"/>
</dbReference>
<dbReference type="PROSITE" id="PS00105">
    <property type="entry name" value="AA_TRANSFER_CLASS_1"/>
    <property type="match status" value="1"/>
</dbReference>
<accession>A0AA48H153</accession>
<dbReference type="InterPro" id="IPR050596">
    <property type="entry name" value="AspAT/PAT-like"/>
</dbReference>
<dbReference type="PANTHER" id="PTHR46383">
    <property type="entry name" value="ASPARTATE AMINOTRANSFERASE"/>
    <property type="match status" value="1"/>
</dbReference>
<evidence type="ECO:0000313" key="9">
    <source>
        <dbReference type="EMBL" id="BDU78090.1"/>
    </source>
</evidence>
<evidence type="ECO:0000313" key="10">
    <source>
        <dbReference type="Proteomes" id="UP001228113"/>
    </source>
</evidence>
<evidence type="ECO:0000256" key="6">
    <source>
        <dbReference type="RuleBase" id="RU000481"/>
    </source>
</evidence>
<organism evidence="9 10">
    <name type="scientific">Mesoterricola sediminis</name>
    <dbReference type="NCBI Taxonomy" id="2927980"/>
    <lineage>
        <taxon>Bacteria</taxon>
        <taxon>Pseudomonadati</taxon>
        <taxon>Acidobacteriota</taxon>
        <taxon>Holophagae</taxon>
        <taxon>Holophagales</taxon>
        <taxon>Holophagaceae</taxon>
        <taxon>Mesoterricola</taxon>
    </lineage>
</organism>
<dbReference type="InterPro" id="IPR015422">
    <property type="entry name" value="PyrdxlP-dep_Trfase_small"/>
</dbReference>
<name>A0AA48H153_9BACT</name>
<dbReference type="EMBL" id="AP027081">
    <property type="protein sequence ID" value="BDU78090.1"/>
    <property type="molecule type" value="Genomic_DNA"/>
</dbReference>
<evidence type="ECO:0000256" key="1">
    <source>
        <dbReference type="ARBA" id="ARBA00001933"/>
    </source>
</evidence>
<dbReference type="EC" id="2.6.1.-" evidence="6"/>
<dbReference type="CDD" id="cd00609">
    <property type="entry name" value="AAT_like"/>
    <property type="match status" value="1"/>
</dbReference>
<dbReference type="InterPro" id="IPR004839">
    <property type="entry name" value="Aminotransferase_I/II_large"/>
</dbReference>
<dbReference type="KEGG" id="msea:METESE_30480"/>
<dbReference type="Gene3D" id="3.40.640.10">
    <property type="entry name" value="Type I PLP-dependent aspartate aminotransferase-like (Major domain)"/>
    <property type="match status" value="1"/>
</dbReference>
<dbReference type="SUPFAM" id="SSF53383">
    <property type="entry name" value="PLP-dependent transferases"/>
    <property type="match status" value="1"/>
</dbReference>
<proteinExistence type="inferred from homology"/>
<feature type="region of interest" description="Disordered" evidence="7">
    <location>
        <begin position="1"/>
        <end position="44"/>
    </location>
</feature>
<evidence type="ECO:0000256" key="3">
    <source>
        <dbReference type="ARBA" id="ARBA00022576"/>
    </source>
</evidence>
<keyword evidence="3 6" id="KW-0032">Aminotransferase</keyword>
<keyword evidence="10" id="KW-1185">Reference proteome</keyword>
<sequence>MKLNARAAGAGLSPTMAAAARPSRHPDPIDLTVGEPEGPPPPEVREAAARAALEGRARYGPVQGLPRLRELLARDLSARDGVARDPDDVLVTAGGKPAILDALRCVLEPGDEVLIPLPAWPTFRDQVAWAGGIPVAVGPDPGLLPAPGALAAAATPRTRAVILNQPCNPTGRVWDAPRLAELATLARDRDLLVIADQVYGTLTLDGPERPLLRAHPELADRTLVVESFSKRFAMTGYRLGCAAGPRALVRAMTALASTSVTHASMLAQHAGIAALALDGTWEAAVRDGLRLRRDRFQAGLAALPGLTCQRPEGALYLFPGVGAWMADHGVATDGELADRLRDAAGVKVLPGTPFGAPGHLRISLAAPLPDLDRALARLTDFFRNAPAG</sequence>
<evidence type="ECO:0000256" key="2">
    <source>
        <dbReference type="ARBA" id="ARBA00007441"/>
    </source>
</evidence>
<comment type="cofactor">
    <cofactor evidence="1 6">
        <name>pyridoxal 5'-phosphate</name>
        <dbReference type="ChEBI" id="CHEBI:597326"/>
    </cofactor>
</comment>
<keyword evidence="4 6" id="KW-0808">Transferase</keyword>
<dbReference type="GO" id="GO:0006520">
    <property type="term" value="P:amino acid metabolic process"/>
    <property type="evidence" value="ECO:0007669"/>
    <property type="project" value="InterPro"/>
</dbReference>
<dbReference type="InterPro" id="IPR015421">
    <property type="entry name" value="PyrdxlP-dep_Trfase_major"/>
</dbReference>
<evidence type="ECO:0000256" key="4">
    <source>
        <dbReference type="ARBA" id="ARBA00022679"/>
    </source>
</evidence>
<dbReference type="GO" id="GO:0008483">
    <property type="term" value="F:transaminase activity"/>
    <property type="evidence" value="ECO:0007669"/>
    <property type="project" value="UniProtKB-KW"/>
</dbReference>
<dbReference type="RefSeq" id="WP_316410551.1">
    <property type="nucleotide sequence ID" value="NZ_AP027081.1"/>
</dbReference>
<dbReference type="PANTHER" id="PTHR46383:SF1">
    <property type="entry name" value="ASPARTATE AMINOTRANSFERASE"/>
    <property type="match status" value="1"/>
</dbReference>
<feature type="domain" description="Aminotransferase class I/classII large" evidence="8">
    <location>
        <begin position="27"/>
        <end position="378"/>
    </location>
</feature>
<reference evidence="9" key="1">
    <citation type="journal article" date="2023" name="Int. J. Syst. Evol. Microbiol.">
        <title>Mesoterricola silvestris gen. nov., sp. nov., Mesoterricola sediminis sp. nov., Geothrix oryzae sp. nov., Geothrix edaphica sp. nov., Geothrix rubra sp. nov., and Geothrix limicola sp. nov., six novel members of Acidobacteriota isolated from soils.</title>
        <authorList>
            <person name="Itoh H."/>
            <person name="Sugisawa Y."/>
            <person name="Mise K."/>
            <person name="Xu Z."/>
            <person name="Kuniyasu M."/>
            <person name="Ushijima N."/>
            <person name="Kawano K."/>
            <person name="Kobayashi E."/>
            <person name="Shiratori Y."/>
            <person name="Masuda Y."/>
            <person name="Senoo K."/>
        </authorList>
    </citation>
    <scope>NUCLEOTIDE SEQUENCE</scope>
    <source>
        <strain evidence="9">W786</strain>
    </source>
</reference>
<keyword evidence="5" id="KW-0663">Pyridoxal phosphate</keyword>
<dbReference type="AlphaFoldDB" id="A0AA48H153"/>
<evidence type="ECO:0000256" key="7">
    <source>
        <dbReference type="SAM" id="MobiDB-lite"/>
    </source>
</evidence>
<gene>
    <name evidence="9" type="ORF">METESE_30480</name>
</gene>
<dbReference type="GO" id="GO:0030170">
    <property type="term" value="F:pyridoxal phosphate binding"/>
    <property type="evidence" value="ECO:0007669"/>
    <property type="project" value="InterPro"/>
</dbReference>
<dbReference type="InterPro" id="IPR015424">
    <property type="entry name" value="PyrdxlP-dep_Trfase"/>
</dbReference>
<dbReference type="Pfam" id="PF00155">
    <property type="entry name" value="Aminotran_1_2"/>
    <property type="match status" value="1"/>
</dbReference>
<evidence type="ECO:0000259" key="8">
    <source>
        <dbReference type="Pfam" id="PF00155"/>
    </source>
</evidence>